<keyword evidence="2" id="KW-0732">Signal</keyword>
<dbReference type="Proteomes" id="UP000013781">
    <property type="component" value="Unassembled WGS sequence"/>
</dbReference>
<keyword evidence="1" id="KW-0677">Repeat</keyword>
<evidence type="ECO:0000256" key="2">
    <source>
        <dbReference type="SAM" id="SignalP"/>
    </source>
</evidence>
<dbReference type="EMBL" id="ASWB01000003">
    <property type="protein sequence ID" value="EOT66103.1"/>
    <property type="molecule type" value="Genomic_DNA"/>
</dbReference>
<evidence type="ECO:0000259" key="3">
    <source>
        <dbReference type="Pfam" id="PF06458"/>
    </source>
</evidence>
<dbReference type="InterPro" id="IPR009459">
    <property type="entry name" value="MucBP_dom"/>
</dbReference>
<feature type="domain" description="MucBP" evidence="3">
    <location>
        <begin position="487"/>
        <end position="547"/>
    </location>
</feature>
<dbReference type="HOGENOM" id="CLU_290481_0_0_9"/>
<protein>
    <recommendedName>
        <fullName evidence="3">MucBP domain-containing protein</fullName>
    </recommendedName>
</protein>
<dbReference type="Gene3D" id="3.10.20.320">
    <property type="entry name" value="Putative peptidoglycan bound protein (lpxtg motif)"/>
    <property type="match status" value="1"/>
</dbReference>
<dbReference type="STRING" id="155617.RV09_GL001096"/>
<sequence>MKKKILGGSFIMILTLVSWSLFSSNDVIKATETQEDDSVVSTRGSEQKVEKESLLKPGVRAEWGAKPSAPLATFGPTRPELYKSMVPGVAESFPNMYSFQPKITSLTQLYRKYPGRDEQLIKPGSWPPYDSIWQDQVGYYLLGTHMGIKNGRWIDLKLEYVDVGPVKSTTEKISVGTNRTLTAGLGTVHLAFAVASSENTEPIFRMSFIDHETGEPIKMDSGHVTFNDIDYTEWMKVKPTGSGKFDYISARSDNGILTDTANFTSEQVTMISPENSNVSDDDFTRYFTIGYSNVDSLDIQYYTGGTGINISQVEVPEAMFELEAPSLVSDVDGNLEDEVITTSLIQPIPYRSSLGNLLSLAFEGTIDDSLTFSSSDIQIYNRDDQNISTSFITVKDSKNPQKFTVVAKPEYTATLVDKTEQLRVDVKTTLNKTSNAYKKYQNNATGQLTIPFQMKLNYSNAGGVESGVMKEVTSNIAFGHINLKKATIHYKNESGKSLQVTQTKLGFLNDRIDFSAPNIEGYKVKNSPINEWVILSNAEQNVEYIYEKITPEVTLEQTVDKAKAQPGETLHYKLDINSVQESSKDVSESTVSVEYWDDLGSKIRSDSTYTMKKGANYDFSEIPAIEGFDNALATASSNAKGTVADDSIVIKISGFKATLDNLVQKKARYVDENDQPITEDVTYLGRDKYIPNYSIKAKVIPGYILSDGQESYPVIFNLTSPEEYVFRYRSSKNYNSLKITELLDTKLENPTHFTWKTKDDVEISNESITYDEASRTITATSPTEGIAFNHDSTIEFDATVVSTATANDVISQTANFKAGYLADGVIDVSTKMPADTLVTLDSQVIVKFIDENADVPNIAEEITFTQEIGTTIDLSKEQSVQDVIDRLKQKYEQILPAPSVVEFKPDTTTAEFKFKGRLTYVSSPEVFDFGLNIASFKKLRVDDPTIIGMPLIVSDTRAKSPGWSLKVKLSEELLNEDGKTVLKNAIRYKSGETETILSNQALTVVQKLNPGEYDVSKDWSAVGDGLKLEIEPGSVHALGKYKGEILFELGETP</sequence>
<evidence type="ECO:0000313" key="6">
    <source>
        <dbReference type="Proteomes" id="UP000013781"/>
    </source>
</evidence>
<dbReference type="EMBL" id="AJAS01000025">
    <property type="protein sequence ID" value="EOH96131.1"/>
    <property type="molecule type" value="Genomic_DNA"/>
</dbReference>
<keyword evidence="7" id="KW-1185">Reference proteome</keyword>
<dbReference type="Proteomes" id="UP000014157">
    <property type="component" value="Unassembled WGS sequence"/>
</dbReference>
<reference evidence="4 6" key="1">
    <citation type="submission" date="2013-02" db="EMBL/GenBank/DDBJ databases">
        <title>The Genome Sequence of Enterococcus moraviensis BAA-383.</title>
        <authorList>
            <consortium name="The Broad Institute Genome Sequencing Platform"/>
            <consortium name="The Broad Institute Genome Sequencing Center for Infectious Disease"/>
            <person name="Earl A.M."/>
            <person name="Gilmore M.S."/>
            <person name="Lebreton F."/>
            <person name="Walker B."/>
            <person name="Young S.K."/>
            <person name="Zeng Q."/>
            <person name="Gargeya S."/>
            <person name="Fitzgerald M."/>
            <person name="Haas B."/>
            <person name="Abouelleil A."/>
            <person name="Alvarado L."/>
            <person name="Arachchi H.M."/>
            <person name="Berlin A.M."/>
            <person name="Chapman S.B."/>
            <person name="Dewar J."/>
            <person name="Goldberg J."/>
            <person name="Griggs A."/>
            <person name="Gujja S."/>
            <person name="Hansen M."/>
            <person name="Howarth C."/>
            <person name="Imamovic A."/>
            <person name="Larimer J."/>
            <person name="McCowan C."/>
            <person name="Murphy C."/>
            <person name="Neiman D."/>
            <person name="Pearson M."/>
            <person name="Priest M."/>
            <person name="Roberts A."/>
            <person name="Saif S."/>
            <person name="Shea T."/>
            <person name="Sisk P."/>
            <person name="Sykes S."/>
            <person name="Wortman J."/>
            <person name="Nusbaum C."/>
            <person name="Birren B."/>
        </authorList>
    </citation>
    <scope>NUCLEOTIDE SEQUENCE [LARGE SCALE GENOMIC DNA]</scope>
    <source>
        <strain evidence="4 6">ATCC BAA-383</strain>
    </source>
</reference>
<comment type="caution">
    <text evidence="4">The sequence shown here is derived from an EMBL/GenBank/DDBJ whole genome shotgun (WGS) entry which is preliminary data.</text>
</comment>
<accession>R2STH8</accession>
<evidence type="ECO:0000313" key="5">
    <source>
        <dbReference type="EMBL" id="EOT66103.1"/>
    </source>
</evidence>
<feature type="domain" description="MucBP" evidence="3">
    <location>
        <begin position="590"/>
        <end position="646"/>
    </location>
</feature>
<reference evidence="5 7" key="2">
    <citation type="submission" date="2013-03" db="EMBL/GenBank/DDBJ databases">
        <title>The Genome Sequence of Enterococcus moraviensis BAA-383 (PacBio/Illumina hybrid assembly).</title>
        <authorList>
            <consortium name="The Broad Institute Genomics Platform"/>
            <consortium name="The Broad Institute Genome Sequencing Center for Infectious Disease"/>
            <person name="Earl A."/>
            <person name="Russ C."/>
            <person name="Gilmore M."/>
            <person name="Surin D."/>
            <person name="Walker B."/>
            <person name="Young S."/>
            <person name="Zeng Q."/>
            <person name="Gargeya S."/>
            <person name="Fitzgerald M."/>
            <person name="Haas B."/>
            <person name="Abouelleil A."/>
            <person name="Allen A.W."/>
            <person name="Alvarado L."/>
            <person name="Arachchi H.M."/>
            <person name="Berlin A.M."/>
            <person name="Chapman S.B."/>
            <person name="Gainer-Dewar J."/>
            <person name="Goldberg J."/>
            <person name="Griggs A."/>
            <person name="Gujja S."/>
            <person name="Hansen M."/>
            <person name="Howarth C."/>
            <person name="Imamovic A."/>
            <person name="Ireland A."/>
            <person name="Larimer J."/>
            <person name="McCowan C."/>
            <person name="Murphy C."/>
            <person name="Pearson M."/>
            <person name="Poon T.W."/>
            <person name="Priest M."/>
            <person name="Roberts A."/>
            <person name="Saif S."/>
            <person name="Shea T."/>
            <person name="Sisk P."/>
            <person name="Sykes S."/>
            <person name="Wortman J."/>
            <person name="Nusbaum C."/>
            <person name="Birren B."/>
        </authorList>
    </citation>
    <scope>NUCLEOTIDE SEQUENCE [LARGE SCALE GENOMIC DNA]</scope>
    <source>
        <strain evidence="5 7">ATCC BAA-383</strain>
    </source>
</reference>
<dbReference type="OrthoDB" id="2193809at2"/>
<dbReference type="PATRIC" id="fig|1158609.3.peg.2963"/>
<dbReference type="eggNOG" id="ENOG503073E">
    <property type="taxonomic scope" value="Bacteria"/>
</dbReference>
<feature type="chain" id="PRO_5038849172" description="MucBP domain-containing protein" evidence="2">
    <location>
        <begin position="24"/>
        <end position="1053"/>
    </location>
</feature>
<evidence type="ECO:0000313" key="4">
    <source>
        <dbReference type="EMBL" id="EOH96131.1"/>
    </source>
</evidence>
<proteinExistence type="predicted"/>
<dbReference type="Pfam" id="PF06458">
    <property type="entry name" value="MucBP"/>
    <property type="match status" value="3"/>
</dbReference>
<dbReference type="RefSeq" id="WP_010766353.1">
    <property type="nucleotide sequence ID" value="NZ_ASWB01000003.1"/>
</dbReference>
<evidence type="ECO:0000256" key="1">
    <source>
        <dbReference type="ARBA" id="ARBA00022737"/>
    </source>
</evidence>
<gene>
    <name evidence="5" type="ORF">I586_02374</name>
    <name evidence="4" type="ORF">UAY_03041</name>
</gene>
<name>R2STH8_9ENTE</name>
<feature type="signal peptide" evidence="2">
    <location>
        <begin position="1"/>
        <end position="23"/>
    </location>
</feature>
<dbReference type="AlphaFoldDB" id="R2STH8"/>
<organism evidence="4 6">
    <name type="scientific">Enterococcus moraviensis ATCC BAA-383</name>
    <dbReference type="NCBI Taxonomy" id="1158609"/>
    <lineage>
        <taxon>Bacteria</taxon>
        <taxon>Bacillati</taxon>
        <taxon>Bacillota</taxon>
        <taxon>Bacilli</taxon>
        <taxon>Lactobacillales</taxon>
        <taxon>Enterococcaceae</taxon>
        <taxon>Enterococcus</taxon>
    </lineage>
</organism>
<feature type="domain" description="MucBP" evidence="3">
    <location>
        <begin position="667"/>
        <end position="708"/>
    </location>
</feature>
<evidence type="ECO:0000313" key="7">
    <source>
        <dbReference type="Proteomes" id="UP000014157"/>
    </source>
</evidence>